<feature type="transmembrane region" description="Helical" evidence="1">
    <location>
        <begin position="46"/>
        <end position="73"/>
    </location>
</feature>
<dbReference type="RefSeq" id="WP_193916572.1">
    <property type="nucleotide sequence ID" value="NZ_JADEXS020000001.1"/>
</dbReference>
<feature type="transmembrane region" description="Helical" evidence="1">
    <location>
        <begin position="12"/>
        <end position="40"/>
    </location>
</feature>
<evidence type="ECO:0000256" key="1">
    <source>
        <dbReference type="SAM" id="Phobius"/>
    </source>
</evidence>
<proteinExistence type="predicted"/>
<name>A0A8J7DD88_DESMC</name>
<dbReference type="AlphaFoldDB" id="A0A8J7DD88"/>
<sequence>MIEFLQSIIRAFWELLLIIPIPWRLLIVLLLFMLVFPWFVWRALPWLFFIFSHLLFICGKALAYVLLSIEYFVTQYIRQQGSQPPIFIYTFGDLLSDIVRTFDEVTQKSKKILDYAFKKQWLLHRGWFVISAIVFTLTWSFRPVFGENTIAQFIDRSVMSWYSIEGWGLYSRRSLSSALSSPAPKKFVQAYYLAINERQYPEAWNCLSPKFQSKNSNLSGGFISYVNWWETVEQVNVNEIILEQQDSNSATVKITLRYLMKTNKSLSQPESIRLSLVRDAKTNKWMINSSKPLS</sequence>
<organism evidence="2 3">
    <name type="scientific">Desmonostoc muscorum LEGE 12446</name>
    <dbReference type="NCBI Taxonomy" id="1828758"/>
    <lineage>
        <taxon>Bacteria</taxon>
        <taxon>Bacillati</taxon>
        <taxon>Cyanobacteriota</taxon>
        <taxon>Cyanophyceae</taxon>
        <taxon>Nostocales</taxon>
        <taxon>Nostocaceae</taxon>
        <taxon>Desmonostoc</taxon>
    </lineage>
</organism>
<evidence type="ECO:0000313" key="2">
    <source>
        <dbReference type="EMBL" id="MBE9023130.1"/>
    </source>
</evidence>
<accession>A0A8J7DD88</accession>
<evidence type="ECO:0000313" key="3">
    <source>
        <dbReference type="Proteomes" id="UP000622533"/>
    </source>
</evidence>
<keyword evidence="1" id="KW-0812">Transmembrane</keyword>
<feature type="transmembrane region" description="Helical" evidence="1">
    <location>
        <begin position="122"/>
        <end position="141"/>
    </location>
</feature>
<gene>
    <name evidence="2" type="ORF">IQ276_12030</name>
</gene>
<keyword evidence="1" id="KW-1133">Transmembrane helix</keyword>
<protein>
    <submittedName>
        <fullName evidence="2">Uncharacterized protein</fullName>
    </submittedName>
</protein>
<keyword evidence="1" id="KW-0472">Membrane</keyword>
<dbReference type="EMBL" id="JADEXS010000132">
    <property type="protein sequence ID" value="MBE9023130.1"/>
    <property type="molecule type" value="Genomic_DNA"/>
</dbReference>
<reference evidence="2" key="1">
    <citation type="submission" date="2020-10" db="EMBL/GenBank/DDBJ databases">
        <authorList>
            <person name="Castelo-Branco R."/>
            <person name="Eusebio N."/>
            <person name="Adriana R."/>
            <person name="Vieira A."/>
            <person name="Brugerolle De Fraissinette N."/>
            <person name="Rezende De Castro R."/>
            <person name="Schneider M.P."/>
            <person name="Vasconcelos V."/>
            <person name="Leao P.N."/>
        </authorList>
    </citation>
    <scope>NUCLEOTIDE SEQUENCE</scope>
    <source>
        <strain evidence="2">LEGE 12446</strain>
    </source>
</reference>
<dbReference type="Proteomes" id="UP000622533">
    <property type="component" value="Unassembled WGS sequence"/>
</dbReference>
<keyword evidence="3" id="KW-1185">Reference proteome</keyword>
<comment type="caution">
    <text evidence="2">The sequence shown here is derived from an EMBL/GenBank/DDBJ whole genome shotgun (WGS) entry which is preliminary data.</text>
</comment>